<reference evidence="1" key="1">
    <citation type="journal article" date="2018" name="PLoS Negl. Trop. Dis.">
        <title>Sialome diversity of ticks revealed by RNAseq of single tick salivary glands.</title>
        <authorList>
            <person name="Perner J."/>
            <person name="Kropackova S."/>
            <person name="Kopacek P."/>
            <person name="Ribeiro J.M."/>
        </authorList>
    </citation>
    <scope>NUCLEOTIDE SEQUENCE</scope>
    <source>
        <strain evidence="1">Siblings of single egg batch collected in Ceske Budejovice</strain>
        <tissue evidence="1">Salivary glands</tissue>
    </source>
</reference>
<organism evidence="1">
    <name type="scientific">Ixodes ricinus</name>
    <name type="common">Common tick</name>
    <name type="synonym">Acarus ricinus</name>
    <dbReference type="NCBI Taxonomy" id="34613"/>
    <lineage>
        <taxon>Eukaryota</taxon>
        <taxon>Metazoa</taxon>
        <taxon>Ecdysozoa</taxon>
        <taxon>Arthropoda</taxon>
        <taxon>Chelicerata</taxon>
        <taxon>Arachnida</taxon>
        <taxon>Acari</taxon>
        <taxon>Parasitiformes</taxon>
        <taxon>Ixodida</taxon>
        <taxon>Ixodoidea</taxon>
        <taxon>Ixodidae</taxon>
        <taxon>Ixodinae</taxon>
        <taxon>Ixodes</taxon>
    </lineage>
</organism>
<evidence type="ECO:0000313" key="1">
    <source>
        <dbReference type="EMBL" id="JAR92536.1"/>
    </source>
</evidence>
<name>A0A147BP26_IXORI</name>
<dbReference type="AlphaFoldDB" id="A0A147BP26"/>
<sequence length="116" mass="12937">MQFQCHSIDGTKVSVFVCVCFFFLVVRCCKNSVLSRGKCVNGPAQCGPLRRTLIFVCFRRRPNGPTGRCPRTDHLGSKGSTRLGENSLVSRSLNAKPVTFASERYGELKALSMQRY</sequence>
<dbReference type="EMBL" id="GEGO01002868">
    <property type="protein sequence ID" value="JAR92536.1"/>
    <property type="molecule type" value="Transcribed_RNA"/>
</dbReference>
<proteinExistence type="predicted"/>
<protein>
    <submittedName>
        <fullName evidence="1">Putative secreted protein</fullName>
    </submittedName>
</protein>
<accession>A0A147BP26</accession>